<protein>
    <recommendedName>
        <fullName evidence="3">Peptidase M12A domain-containing protein</fullName>
    </recommendedName>
</protein>
<dbReference type="PANTHER" id="PTHR10127">
    <property type="entry name" value="DISCOIDIN, CUB, EGF, LAMININ , AND ZINC METALLOPROTEASE DOMAIN CONTAINING"/>
    <property type="match status" value="1"/>
</dbReference>
<evidence type="ECO:0000313" key="5">
    <source>
        <dbReference type="Proteomes" id="UP001432322"/>
    </source>
</evidence>
<dbReference type="AlphaFoldDB" id="A0AAV5VBT5"/>
<feature type="non-terminal residue" evidence="4">
    <location>
        <position position="216"/>
    </location>
</feature>
<gene>
    <name evidence="4" type="ORF">PFISCL1PPCAC_6954</name>
</gene>
<dbReference type="Proteomes" id="UP001432322">
    <property type="component" value="Unassembled WGS sequence"/>
</dbReference>
<dbReference type="PROSITE" id="PS51864">
    <property type="entry name" value="ASTACIN"/>
    <property type="match status" value="1"/>
</dbReference>
<dbReference type="InterPro" id="IPR024079">
    <property type="entry name" value="MetalloPept_cat_dom_sf"/>
</dbReference>
<evidence type="ECO:0000259" key="3">
    <source>
        <dbReference type="PROSITE" id="PS51864"/>
    </source>
</evidence>
<dbReference type="InterPro" id="IPR001506">
    <property type="entry name" value="Peptidase_M12A"/>
</dbReference>
<feature type="signal peptide" evidence="2">
    <location>
        <begin position="1"/>
        <end position="19"/>
    </location>
</feature>
<reference evidence="4" key="1">
    <citation type="submission" date="2023-10" db="EMBL/GenBank/DDBJ databases">
        <title>Genome assembly of Pristionchus species.</title>
        <authorList>
            <person name="Yoshida K."/>
            <person name="Sommer R.J."/>
        </authorList>
    </citation>
    <scope>NUCLEOTIDE SEQUENCE</scope>
    <source>
        <strain evidence="4">RS5133</strain>
    </source>
</reference>
<evidence type="ECO:0000313" key="4">
    <source>
        <dbReference type="EMBL" id="GMT15657.1"/>
    </source>
</evidence>
<feature type="chain" id="PRO_5043506984" description="Peptidase M12A domain-containing protein" evidence="2">
    <location>
        <begin position="20"/>
        <end position="216"/>
    </location>
</feature>
<comment type="caution">
    <text evidence="4">The sequence shown here is derived from an EMBL/GenBank/DDBJ whole genome shotgun (WGS) entry which is preliminary data.</text>
</comment>
<dbReference type="Pfam" id="PF01400">
    <property type="entry name" value="Astacin"/>
    <property type="match status" value="1"/>
</dbReference>
<keyword evidence="2" id="KW-0732">Signal</keyword>
<dbReference type="EMBL" id="BTSY01000002">
    <property type="protein sequence ID" value="GMT15657.1"/>
    <property type="molecule type" value="Genomic_DNA"/>
</dbReference>
<feature type="domain" description="Peptidase M12A" evidence="3">
    <location>
        <begin position="124"/>
        <end position="216"/>
    </location>
</feature>
<dbReference type="PANTHER" id="PTHR10127:SF831">
    <property type="entry name" value="ZINC METALLOPROTEINASE NAS-37"/>
    <property type="match status" value="1"/>
</dbReference>
<accession>A0AAV5VBT5</accession>
<dbReference type="GO" id="GO:0006508">
    <property type="term" value="P:proteolysis"/>
    <property type="evidence" value="ECO:0007669"/>
    <property type="project" value="InterPro"/>
</dbReference>
<dbReference type="SUPFAM" id="SSF55486">
    <property type="entry name" value="Metalloproteases ('zincins'), catalytic domain"/>
    <property type="match status" value="1"/>
</dbReference>
<organism evidence="4 5">
    <name type="scientific">Pristionchus fissidentatus</name>
    <dbReference type="NCBI Taxonomy" id="1538716"/>
    <lineage>
        <taxon>Eukaryota</taxon>
        <taxon>Metazoa</taxon>
        <taxon>Ecdysozoa</taxon>
        <taxon>Nematoda</taxon>
        <taxon>Chromadorea</taxon>
        <taxon>Rhabditida</taxon>
        <taxon>Rhabditina</taxon>
        <taxon>Diplogasteromorpha</taxon>
        <taxon>Diplogasteroidea</taxon>
        <taxon>Neodiplogasteridae</taxon>
        <taxon>Pristionchus</taxon>
    </lineage>
</organism>
<evidence type="ECO:0000256" key="2">
    <source>
        <dbReference type="SAM" id="SignalP"/>
    </source>
</evidence>
<proteinExistence type="predicted"/>
<feature type="active site" evidence="1">
    <location>
        <position position="214"/>
    </location>
</feature>
<dbReference type="GO" id="GO:0004222">
    <property type="term" value="F:metalloendopeptidase activity"/>
    <property type="evidence" value="ECO:0007669"/>
    <property type="project" value="InterPro"/>
</dbReference>
<keyword evidence="5" id="KW-1185">Reference proteome</keyword>
<sequence>MRLLFLPLSLILLLKCNDAYESEQKLEKLIDNSEEMADIERTSKFLEKLRQLDPPVKAELSPETEKVEEQMMKLVEDRVERGPSIGEINKEFSDHLFEGDIILSPDMISAMDKQQIDGEKRDKRATAHKDRRLWPKNETLYFTYGAGYDEEARILIRQKISELDENTCLKFEEGTGPKMLHFERGHGCVSYIGYYRNNQSIWVDYGCDGAIQHEVM</sequence>
<evidence type="ECO:0000256" key="1">
    <source>
        <dbReference type="PROSITE-ProRule" id="PRU01211"/>
    </source>
</evidence>
<comment type="caution">
    <text evidence="1">Lacks conserved residue(s) required for the propagation of feature annotation.</text>
</comment>
<dbReference type="Gene3D" id="3.40.390.10">
    <property type="entry name" value="Collagenase (Catalytic Domain)"/>
    <property type="match status" value="1"/>
</dbReference>
<name>A0AAV5VBT5_9BILA</name>